<evidence type="ECO:0000256" key="6">
    <source>
        <dbReference type="SAM" id="Phobius"/>
    </source>
</evidence>
<dbReference type="RefSeq" id="WP_266348367.1">
    <property type="nucleotide sequence ID" value="NZ_JAPKNG010000002.1"/>
</dbReference>
<keyword evidence="6" id="KW-0472">Membrane</keyword>
<evidence type="ECO:0000256" key="1">
    <source>
        <dbReference type="ARBA" id="ARBA00000085"/>
    </source>
</evidence>
<dbReference type="PRINTS" id="PR00344">
    <property type="entry name" value="BCTRLSENSOR"/>
</dbReference>
<dbReference type="SUPFAM" id="SSF52172">
    <property type="entry name" value="CheY-like"/>
    <property type="match status" value="2"/>
</dbReference>
<accession>A0ABU0H560</accession>
<dbReference type="Gene3D" id="3.40.50.2300">
    <property type="match status" value="2"/>
</dbReference>
<feature type="transmembrane region" description="Helical" evidence="6">
    <location>
        <begin position="69"/>
        <end position="91"/>
    </location>
</feature>
<dbReference type="CDD" id="cd00082">
    <property type="entry name" value="HisKA"/>
    <property type="match status" value="1"/>
</dbReference>
<dbReference type="Gene3D" id="1.10.287.130">
    <property type="match status" value="1"/>
</dbReference>
<dbReference type="EMBL" id="JAUSVO010000002">
    <property type="protein sequence ID" value="MDQ0437446.1"/>
    <property type="molecule type" value="Genomic_DNA"/>
</dbReference>
<dbReference type="Gene3D" id="3.30.565.10">
    <property type="entry name" value="Histidine kinase-like ATPase, C-terminal domain"/>
    <property type="match status" value="1"/>
</dbReference>
<gene>
    <name evidence="9" type="ORF">QO014_001831</name>
</gene>
<dbReference type="InterPro" id="IPR036890">
    <property type="entry name" value="HATPase_C_sf"/>
</dbReference>
<comment type="caution">
    <text evidence="9">The sequence shown here is derived from an EMBL/GenBank/DDBJ whole genome shotgun (WGS) entry which is preliminary data.</text>
</comment>
<dbReference type="PROSITE" id="PS50109">
    <property type="entry name" value="HIS_KIN"/>
    <property type="match status" value="1"/>
</dbReference>
<dbReference type="SMART" id="SM00387">
    <property type="entry name" value="HATPase_c"/>
    <property type="match status" value="1"/>
</dbReference>
<evidence type="ECO:0000259" key="7">
    <source>
        <dbReference type="PROSITE" id="PS50109"/>
    </source>
</evidence>
<dbReference type="SUPFAM" id="SSF47384">
    <property type="entry name" value="Homodimeric domain of signal transducing histidine kinase"/>
    <property type="match status" value="1"/>
</dbReference>
<reference evidence="9 10" key="1">
    <citation type="submission" date="2023-07" db="EMBL/GenBank/DDBJ databases">
        <title>Genomic Encyclopedia of Type Strains, Phase IV (KMG-IV): sequencing the most valuable type-strain genomes for metagenomic binning, comparative biology and taxonomic classification.</title>
        <authorList>
            <person name="Goeker M."/>
        </authorList>
    </citation>
    <scope>NUCLEOTIDE SEQUENCE [LARGE SCALE GENOMIC DNA]</scope>
    <source>
        <strain evidence="9 10">B6-8</strain>
    </source>
</reference>
<evidence type="ECO:0000313" key="10">
    <source>
        <dbReference type="Proteomes" id="UP001241603"/>
    </source>
</evidence>
<feature type="domain" description="Response regulatory" evidence="8">
    <location>
        <begin position="517"/>
        <end position="634"/>
    </location>
</feature>
<dbReference type="InterPro" id="IPR005467">
    <property type="entry name" value="His_kinase_dom"/>
</dbReference>
<dbReference type="SMART" id="SM00388">
    <property type="entry name" value="HisKA"/>
    <property type="match status" value="1"/>
</dbReference>
<protein>
    <recommendedName>
        <fullName evidence="2">histidine kinase</fullName>
        <ecNumber evidence="2">2.7.13.3</ecNumber>
    </recommendedName>
</protein>
<dbReference type="CDD" id="cd17546">
    <property type="entry name" value="REC_hyHK_CKI1_RcsC-like"/>
    <property type="match status" value="1"/>
</dbReference>
<dbReference type="EC" id="2.7.13.3" evidence="2"/>
<feature type="domain" description="Histidine kinase" evidence="7">
    <location>
        <begin position="136"/>
        <end position="353"/>
    </location>
</feature>
<keyword evidence="10" id="KW-1185">Reference proteome</keyword>
<dbReference type="InterPro" id="IPR003661">
    <property type="entry name" value="HisK_dim/P_dom"/>
</dbReference>
<evidence type="ECO:0000256" key="4">
    <source>
        <dbReference type="ARBA" id="ARBA00023012"/>
    </source>
</evidence>
<keyword evidence="6" id="KW-0812">Transmembrane</keyword>
<feature type="transmembrane region" description="Helical" evidence="6">
    <location>
        <begin position="41"/>
        <end position="63"/>
    </location>
</feature>
<dbReference type="Pfam" id="PF00072">
    <property type="entry name" value="Response_reg"/>
    <property type="match status" value="1"/>
</dbReference>
<comment type="catalytic activity">
    <reaction evidence="1">
        <text>ATP + protein L-histidine = ADP + protein N-phospho-L-histidine.</text>
        <dbReference type="EC" id="2.7.13.3"/>
    </reaction>
</comment>
<sequence length="648" mass="69015">MSIDPVQPSSGALRPPRRVRGMALGIDEGWLATAEGRRFRLHAVIIILLAGLPIAALLAGAIVRPGFAAAALSLALALMALAVAAVLTLRLRALRRAASERLEALQDAVWEQHDRQRADASAEAARHELAALPIATVSHEMRAPLHGMLGLADLLAETPLSAEQLTYVRALHDSGAALARLVEDLLDASRIAAGRFALEPAPIDIEPLIEQIAELLAPRAHAKRIGLATRATEGLPRVLVDEVRLRQILINLLSNAIAFTERGAVVLAVEAAGPPVNQSVTLAFTVSDSGPGVAPTDRARIFGDFERASTMRGGAGLGLAISRRIVERMGGLLTLDSRPGGGSIFGFALDLPIIEWSTEQPTAERLPGRSMLIIAEPSLELDATASLLEAAEARIARAADIASAVRRLETARAANQAFDAVLLDARIAGDRRATVEALREAAGFAVPIIILIEPAARGQVDQMRGEGLDAYLIRPIRRASLMRIVAETIDSRDAFHADPLDRARIHADRPHEGRPLAVLLAEDDPVNALLMRALLERLGHAVTTASNAAAAHAAVAQSNFDLVLADIHLEADDGIALIRSLRQDHDQLPRLTIAGMSAAAEGAIRDAALAAGADFFLEKPVSPAFLRQAVDEAIRRRDVTESLRHQTV</sequence>
<dbReference type="PANTHER" id="PTHR45339:SF1">
    <property type="entry name" value="HYBRID SIGNAL TRANSDUCTION HISTIDINE KINASE J"/>
    <property type="match status" value="1"/>
</dbReference>
<dbReference type="PANTHER" id="PTHR45339">
    <property type="entry name" value="HYBRID SIGNAL TRANSDUCTION HISTIDINE KINASE J"/>
    <property type="match status" value="1"/>
</dbReference>
<dbReference type="InterPro" id="IPR001789">
    <property type="entry name" value="Sig_transdc_resp-reg_receiver"/>
</dbReference>
<organism evidence="9 10">
    <name type="scientific">Kaistia dalseonensis</name>
    <dbReference type="NCBI Taxonomy" id="410840"/>
    <lineage>
        <taxon>Bacteria</taxon>
        <taxon>Pseudomonadati</taxon>
        <taxon>Pseudomonadota</taxon>
        <taxon>Alphaproteobacteria</taxon>
        <taxon>Hyphomicrobiales</taxon>
        <taxon>Kaistiaceae</taxon>
        <taxon>Kaistia</taxon>
    </lineage>
</organism>
<name>A0ABU0H560_9HYPH</name>
<feature type="modified residue" description="4-aspartylphosphate" evidence="5">
    <location>
        <position position="566"/>
    </location>
</feature>
<dbReference type="InterPro" id="IPR004358">
    <property type="entry name" value="Sig_transdc_His_kin-like_C"/>
</dbReference>
<dbReference type="InterPro" id="IPR003594">
    <property type="entry name" value="HATPase_dom"/>
</dbReference>
<dbReference type="CDD" id="cd16922">
    <property type="entry name" value="HATPase_EvgS-ArcB-TorS-like"/>
    <property type="match status" value="1"/>
</dbReference>
<keyword evidence="6" id="KW-1133">Transmembrane helix</keyword>
<dbReference type="SUPFAM" id="SSF55874">
    <property type="entry name" value="ATPase domain of HSP90 chaperone/DNA topoisomerase II/histidine kinase"/>
    <property type="match status" value="1"/>
</dbReference>
<dbReference type="Proteomes" id="UP001241603">
    <property type="component" value="Unassembled WGS sequence"/>
</dbReference>
<evidence type="ECO:0000256" key="5">
    <source>
        <dbReference type="PROSITE-ProRule" id="PRU00169"/>
    </source>
</evidence>
<evidence type="ECO:0000313" key="9">
    <source>
        <dbReference type="EMBL" id="MDQ0437446.1"/>
    </source>
</evidence>
<dbReference type="SMART" id="SM00448">
    <property type="entry name" value="REC"/>
    <property type="match status" value="1"/>
</dbReference>
<keyword evidence="4" id="KW-0902">Two-component regulatory system</keyword>
<keyword evidence="3 5" id="KW-0597">Phosphoprotein</keyword>
<evidence type="ECO:0000259" key="8">
    <source>
        <dbReference type="PROSITE" id="PS50110"/>
    </source>
</evidence>
<feature type="domain" description="Response regulatory" evidence="8">
    <location>
        <begin position="370"/>
        <end position="489"/>
    </location>
</feature>
<evidence type="ECO:0000256" key="2">
    <source>
        <dbReference type="ARBA" id="ARBA00012438"/>
    </source>
</evidence>
<evidence type="ECO:0000256" key="3">
    <source>
        <dbReference type="ARBA" id="ARBA00022553"/>
    </source>
</evidence>
<feature type="modified residue" description="4-aspartylphosphate" evidence="5">
    <location>
        <position position="424"/>
    </location>
</feature>
<dbReference type="Pfam" id="PF00512">
    <property type="entry name" value="HisKA"/>
    <property type="match status" value="1"/>
</dbReference>
<dbReference type="Pfam" id="PF02518">
    <property type="entry name" value="HATPase_c"/>
    <property type="match status" value="1"/>
</dbReference>
<dbReference type="PROSITE" id="PS50110">
    <property type="entry name" value="RESPONSE_REGULATORY"/>
    <property type="match status" value="2"/>
</dbReference>
<proteinExistence type="predicted"/>
<dbReference type="InterPro" id="IPR011006">
    <property type="entry name" value="CheY-like_superfamily"/>
</dbReference>
<dbReference type="InterPro" id="IPR036097">
    <property type="entry name" value="HisK_dim/P_sf"/>
</dbReference>